<keyword evidence="1" id="KW-0175">Coiled coil</keyword>
<reference evidence="3 5" key="1">
    <citation type="submission" date="2015-11" db="EMBL/GenBank/DDBJ databases">
        <title>Genomic analysis of 38 Legionella species identifies large and diverse effector repertoires.</title>
        <authorList>
            <person name="Burstein D."/>
            <person name="Amaro F."/>
            <person name="Zusman T."/>
            <person name="Lifshitz Z."/>
            <person name="Cohen O."/>
            <person name="Gilbert J.A."/>
            <person name="Pupko T."/>
            <person name="Shuman H.A."/>
            <person name="Segal G."/>
        </authorList>
    </citation>
    <scope>NUCLEOTIDE SEQUENCE [LARGE SCALE GENOMIC DNA]</scope>
    <source>
        <strain evidence="3 5">ATCC 43877</strain>
    </source>
</reference>
<dbReference type="RefSeq" id="WP_028385414.1">
    <property type="nucleotide sequence ID" value="NZ_CAAAJG010000004.1"/>
</dbReference>
<accession>A0A378JW48</accession>
<dbReference type="Proteomes" id="UP000054985">
    <property type="component" value="Unassembled WGS sequence"/>
</dbReference>
<dbReference type="InterPro" id="IPR023220">
    <property type="entry name" value="T4SS_VirB5-domain"/>
</dbReference>
<dbReference type="Proteomes" id="UP000254040">
    <property type="component" value="Unassembled WGS sequence"/>
</dbReference>
<dbReference type="EMBL" id="LNYN01000019">
    <property type="protein sequence ID" value="KTD34673.1"/>
    <property type="molecule type" value="Genomic_DNA"/>
</dbReference>
<evidence type="ECO:0000313" key="4">
    <source>
        <dbReference type="EMBL" id="STX61279.1"/>
    </source>
</evidence>
<feature type="coiled-coil region" evidence="1">
    <location>
        <begin position="31"/>
        <end position="65"/>
    </location>
</feature>
<gene>
    <name evidence="4" type="primary">virB5</name>
    <name evidence="3" type="synonym">lvhB_5</name>
    <name evidence="3" type="ORF">Lmor_1206</name>
    <name evidence="4" type="ORF">NCTC12239_00185</name>
</gene>
<keyword evidence="5" id="KW-1185">Reference proteome</keyword>
<proteinExistence type="predicted"/>
<sequence>MNKKALLFSMLLVLSPISHADLLGVEDAQMIALSLKQLNELQEQYRILRDTYQSAQAQVENLNQLKSMNSGHYGFGDLNNGLDSLQSWQSPVSTWQDALQNLSGGNSSRYKELVAAYEKNHPGLDEASFKANTSPAQATRFKEDKAVNRAVLVQTTESYNEINKHMEALHKLSKQIEHSSNTKGAIDLNSRLLTEIGFIQLTSLRLQALMSQQAAQDSLADLQDRAEIARFNKLPKK</sequence>
<feature type="signal peptide" evidence="2">
    <location>
        <begin position="1"/>
        <end position="20"/>
    </location>
</feature>
<organism evidence="4 6">
    <name type="scientific">Legionella moravica</name>
    <dbReference type="NCBI Taxonomy" id="39962"/>
    <lineage>
        <taxon>Bacteria</taxon>
        <taxon>Pseudomonadati</taxon>
        <taxon>Pseudomonadota</taxon>
        <taxon>Gammaproteobacteria</taxon>
        <taxon>Legionellales</taxon>
        <taxon>Legionellaceae</taxon>
        <taxon>Legionella</taxon>
    </lineage>
</organism>
<dbReference type="STRING" id="39962.Lmor_1206"/>
<dbReference type="EMBL" id="UGOG01000001">
    <property type="protein sequence ID" value="STX61279.1"/>
    <property type="molecule type" value="Genomic_DNA"/>
</dbReference>
<feature type="chain" id="PRO_5016638869" evidence="2">
    <location>
        <begin position="21"/>
        <end position="237"/>
    </location>
</feature>
<evidence type="ECO:0000256" key="1">
    <source>
        <dbReference type="SAM" id="Coils"/>
    </source>
</evidence>
<evidence type="ECO:0000256" key="2">
    <source>
        <dbReference type="SAM" id="SignalP"/>
    </source>
</evidence>
<reference evidence="4 6" key="2">
    <citation type="submission" date="2018-06" db="EMBL/GenBank/DDBJ databases">
        <authorList>
            <consortium name="Pathogen Informatics"/>
            <person name="Doyle S."/>
        </authorList>
    </citation>
    <scope>NUCLEOTIDE SEQUENCE [LARGE SCALE GENOMIC DNA]</scope>
    <source>
        <strain evidence="4 6">NCTC12239</strain>
    </source>
</reference>
<dbReference type="InterPro" id="IPR014158">
    <property type="entry name" value="T4SS_VirB5"/>
</dbReference>
<dbReference type="AlphaFoldDB" id="A0A378JW48"/>
<keyword evidence="2" id="KW-0732">Signal</keyword>
<evidence type="ECO:0000313" key="6">
    <source>
        <dbReference type="Proteomes" id="UP000254040"/>
    </source>
</evidence>
<evidence type="ECO:0000313" key="3">
    <source>
        <dbReference type="EMBL" id="KTD34673.1"/>
    </source>
</evidence>
<dbReference type="Gene3D" id="1.20.58.430">
    <property type="entry name" value="Type IV secretion system, VirB5-domain"/>
    <property type="match status" value="1"/>
</dbReference>
<dbReference type="Pfam" id="PF07996">
    <property type="entry name" value="T4SS"/>
    <property type="match status" value="1"/>
</dbReference>
<name>A0A378JW48_9GAMM</name>
<dbReference type="SUPFAM" id="SSF101082">
    <property type="entry name" value="Typo IV secretion system protein TraC"/>
    <property type="match status" value="1"/>
</dbReference>
<dbReference type="OrthoDB" id="5635858at2"/>
<evidence type="ECO:0000313" key="5">
    <source>
        <dbReference type="Proteomes" id="UP000054985"/>
    </source>
</evidence>
<protein>
    <submittedName>
        <fullName evidence="4">Protein LvhB5</fullName>
    </submittedName>
    <submittedName>
        <fullName evidence="3">Vir protein B5</fullName>
    </submittedName>
</protein>